<name>A0A1E7EPT6_9STRA</name>
<feature type="region of interest" description="Disordered" evidence="1">
    <location>
        <begin position="47"/>
        <end position="75"/>
    </location>
</feature>
<organism evidence="2 3">
    <name type="scientific">Fragilariopsis cylindrus CCMP1102</name>
    <dbReference type="NCBI Taxonomy" id="635003"/>
    <lineage>
        <taxon>Eukaryota</taxon>
        <taxon>Sar</taxon>
        <taxon>Stramenopiles</taxon>
        <taxon>Ochrophyta</taxon>
        <taxon>Bacillariophyta</taxon>
        <taxon>Bacillariophyceae</taxon>
        <taxon>Bacillariophycidae</taxon>
        <taxon>Bacillariales</taxon>
        <taxon>Bacillariaceae</taxon>
        <taxon>Fragilariopsis</taxon>
    </lineage>
</organism>
<keyword evidence="3" id="KW-1185">Reference proteome</keyword>
<protein>
    <submittedName>
        <fullName evidence="2">Uncharacterized protein</fullName>
    </submittedName>
</protein>
<reference evidence="2 3" key="1">
    <citation type="submission" date="2016-09" db="EMBL/GenBank/DDBJ databases">
        <title>Extensive genetic diversity and differential bi-allelic expression allows diatom success in the polar Southern Ocean.</title>
        <authorList>
            <consortium name="DOE Joint Genome Institute"/>
            <person name="Mock T."/>
            <person name="Otillar R.P."/>
            <person name="Strauss J."/>
            <person name="Dupont C."/>
            <person name="Frickenhaus S."/>
            <person name="Maumus F."/>
            <person name="Mcmullan M."/>
            <person name="Sanges R."/>
            <person name="Schmutz J."/>
            <person name="Toseland A."/>
            <person name="Valas R."/>
            <person name="Veluchamy A."/>
            <person name="Ward B.J."/>
            <person name="Allen A."/>
            <person name="Barry K."/>
            <person name="Falciatore A."/>
            <person name="Ferrante M."/>
            <person name="Fortunato A.E."/>
            <person name="Gloeckner G."/>
            <person name="Gruber A."/>
            <person name="Hipkin R."/>
            <person name="Janech M."/>
            <person name="Kroth P."/>
            <person name="Leese F."/>
            <person name="Lindquist E."/>
            <person name="Lyon B.R."/>
            <person name="Martin J."/>
            <person name="Mayer C."/>
            <person name="Parker M."/>
            <person name="Quesneville H."/>
            <person name="Raymond J."/>
            <person name="Uhlig C."/>
            <person name="Valentin K.U."/>
            <person name="Worden A.Z."/>
            <person name="Armbrust E.V."/>
            <person name="Bowler C."/>
            <person name="Green B."/>
            <person name="Moulton V."/>
            <person name="Van Oosterhout C."/>
            <person name="Grigoriev I."/>
        </authorList>
    </citation>
    <scope>NUCLEOTIDE SEQUENCE [LARGE SCALE GENOMIC DNA]</scope>
    <source>
        <strain evidence="2 3">CCMP1102</strain>
    </source>
</reference>
<evidence type="ECO:0000256" key="1">
    <source>
        <dbReference type="SAM" id="MobiDB-lite"/>
    </source>
</evidence>
<evidence type="ECO:0000313" key="3">
    <source>
        <dbReference type="Proteomes" id="UP000095751"/>
    </source>
</evidence>
<sequence length="229" mass="26399">MIKTAIESPTTTMKDDNQGVLMKLPEPYNIPTCTYITYHYKNSNTTVTGNSSSNHPPPLRSSMKKSDSNSNSNNSVVQFIPKGQNQIEYTISIDDMTNDEICNTWIQEEEEEAIRRRVQKIVAYANRNGTIKMKTSSKNKQLCIRGLESHTKIGSRTRQMNRIIASEKVFVEQENQWNKSSGIYYNTDVHKIAFEYTTISMECQRRAEQIAIQDRIAIEQYIQNEIKIK</sequence>
<dbReference type="KEGG" id="fcy:FRACYDRAFT_250192"/>
<dbReference type="AlphaFoldDB" id="A0A1E7EPT6"/>
<accession>A0A1E7EPT6</accession>
<dbReference type="Proteomes" id="UP000095751">
    <property type="component" value="Unassembled WGS sequence"/>
</dbReference>
<gene>
    <name evidence="2" type="ORF">FRACYDRAFT_250192</name>
</gene>
<proteinExistence type="predicted"/>
<dbReference type="EMBL" id="KV784382">
    <property type="protein sequence ID" value="OEU07972.1"/>
    <property type="molecule type" value="Genomic_DNA"/>
</dbReference>
<dbReference type="InParanoid" id="A0A1E7EPT6"/>
<evidence type="ECO:0000313" key="2">
    <source>
        <dbReference type="EMBL" id="OEU07972.1"/>
    </source>
</evidence>